<dbReference type="Proteomes" id="UP000238196">
    <property type="component" value="Unassembled WGS sequence"/>
</dbReference>
<dbReference type="OrthoDB" id="5298707at2"/>
<keyword evidence="3" id="KW-0812">Transmembrane</keyword>
<dbReference type="InterPro" id="IPR018392">
    <property type="entry name" value="LysM"/>
</dbReference>
<proteinExistence type="predicted"/>
<evidence type="ECO:0000256" key="2">
    <source>
        <dbReference type="SAM" id="MobiDB-lite"/>
    </source>
</evidence>
<dbReference type="InterPro" id="IPR038440">
    <property type="entry name" value="FimV_C_sf"/>
</dbReference>
<dbReference type="PROSITE" id="PS51782">
    <property type="entry name" value="LYSM"/>
    <property type="match status" value="1"/>
</dbReference>
<comment type="caution">
    <text evidence="5">The sequence shown here is derived from an EMBL/GenBank/DDBJ whole genome shotgun (WGS) entry which is preliminary data.</text>
</comment>
<evidence type="ECO:0000313" key="6">
    <source>
        <dbReference type="Proteomes" id="UP000238196"/>
    </source>
</evidence>
<dbReference type="Gene3D" id="3.10.350.10">
    <property type="entry name" value="LysM domain"/>
    <property type="match status" value="1"/>
</dbReference>
<name>A0A2S5KQV3_9PROT</name>
<dbReference type="NCBIfam" id="TIGR03504">
    <property type="entry name" value="FimV_Cterm"/>
    <property type="match status" value="1"/>
</dbReference>
<dbReference type="InterPro" id="IPR057840">
    <property type="entry name" value="FimV_N"/>
</dbReference>
<feature type="compositionally biased region" description="Acidic residues" evidence="2">
    <location>
        <begin position="580"/>
        <end position="594"/>
    </location>
</feature>
<keyword evidence="1" id="KW-0175">Coiled coil</keyword>
<accession>A0A2S5KQV3</accession>
<gene>
    <name evidence="5" type="ORF">C4K68_12585</name>
</gene>
<evidence type="ECO:0000313" key="5">
    <source>
        <dbReference type="EMBL" id="PPC77237.1"/>
    </source>
</evidence>
<keyword evidence="3" id="KW-0472">Membrane</keyword>
<sequence>MLRKLTTGILLVGALQTGSVWALTLGDASLGSFLNEPLNAELPLNDVAGLDLSQLKVQLADQQVLKVSGIQPSAILSNLRFRLMQRGNQAFIQVTSSQPMRDAYLNFVVEVSWPQGKLAREYTLFFDPPAPSVKLVGDLPEGAQANSGFSTPDQPFTGGRLGASADEGAAREVKAEPKGQTSSIPGKSVKVGRNDTLWTIATRNRPNGVSPQQVMLAFQRVNPQAFIDGNINRIRKGSSLQVPTLQEIRKLNFDDALKEVARQNQLWRGRTPAKAALTSNKPASTKPKEAPVVAKEEGQLRLMNSASGKTTANVSGQGDTSQLKAQYEDIENKLSLAQESLDKSEREKADLSSRLDALTAQVNTIEKLLKAKDDQLASLQASLSDAEQQRDKEMAERERLEKLLAEKTGEPPASATETTSTENMFSSIPTAYLIGAGAGLVALLVSVLALMRRKARKDDDGFERIRKELEEQMRNNDGAMTAAGVAAGAAVAAAMMPEVEEPKPVREAPAAPAASFAELDPLEGFDDLLDDDLDLDIDSDDPFNQVDDGDMAVEPERAQPSPIEDIHEDDFVDMTSSIEEGGDVDLDDVDEAGEQESSRQIGEFDEQDLAQSVDLEVSDTPDQDEEAFVQTLLNEPDLASLDADLDDIENSDDLDLPVDRDDNPAQDDIDSLLDQTDPDEMDTDLEIPDLEDVADLSELEEPDSSDVLVEEEPVEEFEDELLSLDDELNALLAEADQDGFVEEEALGDEDFTFLSGADEVATKLDLARAYLDMEDADGARDILNEVMIEGSESQKQEAEELLASLV</sequence>
<reference evidence="5 6" key="1">
    <citation type="submission" date="2018-02" db="EMBL/GenBank/DDBJ databases">
        <title>novel marine gammaproteobacteria from coastal saline agro ecosystem.</title>
        <authorList>
            <person name="Krishnan R."/>
            <person name="Ramesh Kumar N."/>
        </authorList>
    </citation>
    <scope>NUCLEOTIDE SEQUENCE [LARGE SCALE GENOMIC DNA]</scope>
    <source>
        <strain evidence="5 6">228</strain>
    </source>
</reference>
<feature type="region of interest" description="Disordered" evidence="2">
    <location>
        <begin position="634"/>
        <end position="683"/>
    </location>
</feature>
<feature type="region of interest" description="Disordered" evidence="2">
    <location>
        <begin position="534"/>
        <end position="609"/>
    </location>
</feature>
<dbReference type="SUPFAM" id="SSF90257">
    <property type="entry name" value="Myosin rod fragments"/>
    <property type="match status" value="1"/>
</dbReference>
<feature type="domain" description="LysM" evidence="4">
    <location>
        <begin position="187"/>
        <end position="242"/>
    </location>
</feature>
<evidence type="ECO:0000259" key="4">
    <source>
        <dbReference type="PROSITE" id="PS51782"/>
    </source>
</evidence>
<feature type="compositionally biased region" description="Acidic residues" evidence="2">
    <location>
        <begin position="664"/>
        <end position="683"/>
    </location>
</feature>
<dbReference type="AlphaFoldDB" id="A0A2S5KQV3"/>
<feature type="transmembrane region" description="Helical" evidence="3">
    <location>
        <begin position="431"/>
        <end position="451"/>
    </location>
</feature>
<dbReference type="NCBIfam" id="TIGR03505">
    <property type="entry name" value="FimV_core"/>
    <property type="match status" value="1"/>
</dbReference>
<dbReference type="InterPro" id="IPR020012">
    <property type="entry name" value="LysM_FimV"/>
</dbReference>
<dbReference type="EMBL" id="PRLP01000035">
    <property type="protein sequence ID" value="PPC77237.1"/>
    <property type="molecule type" value="Genomic_DNA"/>
</dbReference>
<feature type="compositionally biased region" description="Polar residues" evidence="2">
    <location>
        <begin position="144"/>
        <end position="154"/>
    </location>
</feature>
<dbReference type="CDD" id="cd00118">
    <property type="entry name" value="LysM"/>
    <property type="match status" value="1"/>
</dbReference>
<protein>
    <recommendedName>
        <fullName evidence="4">LysM domain-containing protein</fullName>
    </recommendedName>
</protein>
<feature type="compositionally biased region" description="Acidic residues" evidence="2">
    <location>
        <begin position="534"/>
        <end position="553"/>
    </location>
</feature>
<evidence type="ECO:0000256" key="1">
    <source>
        <dbReference type="SAM" id="Coils"/>
    </source>
</evidence>
<feature type="region of interest" description="Disordered" evidence="2">
    <location>
        <begin position="144"/>
        <end position="189"/>
    </location>
</feature>
<dbReference type="Pfam" id="PF25800">
    <property type="entry name" value="FimV_N"/>
    <property type="match status" value="1"/>
</dbReference>
<feature type="compositionally biased region" description="Basic and acidic residues" evidence="2">
    <location>
        <begin position="168"/>
        <end position="177"/>
    </location>
</feature>
<evidence type="ECO:0000256" key="3">
    <source>
        <dbReference type="SAM" id="Phobius"/>
    </source>
</evidence>
<feature type="compositionally biased region" description="Acidic residues" evidence="2">
    <location>
        <begin position="643"/>
        <end position="656"/>
    </location>
</feature>
<feature type="region of interest" description="Disordered" evidence="2">
    <location>
        <begin position="270"/>
        <end position="292"/>
    </location>
</feature>
<keyword evidence="3" id="KW-1133">Transmembrane helix</keyword>
<feature type="coiled-coil region" evidence="1">
    <location>
        <begin position="320"/>
        <end position="410"/>
    </location>
</feature>
<dbReference type="InterPro" id="IPR036779">
    <property type="entry name" value="LysM_dom_sf"/>
</dbReference>
<dbReference type="Gene3D" id="1.20.58.2200">
    <property type="match status" value="1"/>
</dbReference>
<organism evidence="5 6">
    <name type="scientific">Proteobacteria bacterium 228</name>
    <dbReference type="NCBI Taxonomy" id="2083153"/>
    <lineage>
        <taxon>Bacteria</taxon>
        <taxon>Pseudomonadati</taxon>
        <taxon>Pseudomonadota</taxon>
    </lineage>
</organism>
<dbReference type="InterPro" id="IPR020011">
    <property type="entry name" value="FimV_C"/>
</dbReference>